<dbReference type="InterPro" id="IPR009049">
    <property type="entry name" value="Argininosuccinate_lyase"/>
</dbReference>
<dbReference type="InterPro" id="IPR024083">
    <property type="entry name" value="Fumarase/histidase_N"/>
</dbReference>
<dbReference type="FunFam" id="1.10.40.30:FF:000001">
    <property type="entry name" value="Argininosuccinate lyase"/>
    <property type="match status" value="1"/>
</dbReference>
<sequence>MKLWSGMLTGDLDKLAEEFNDSIKIDKRLVFVDIKASIGHVKMLGAKNIISYEESSLIIKGLENIYKKLKEKSLVVDESYEDIHTYVEAKLIEEIGPVAKKMHTARSRNDQVTTDFRLYIREECENIKNDLIYLIKSLLDLAQKNTDTIMPGYTHLQAAQPVSFAHHLCAYQMMILRDLSRIQDYKKRLNQLPLGACALAGTTYDIDRNMVKDELGFDSIMENSIDAVSDRDYVIELSSIISIIAIHLSRLAEELIIWSSQPYSFIRISDKYSTGSSIMPQKKNPDMAELIRAKSARLIGNTNQAFIMMKALALSYSKDMQEDKESLFDSIDTIKMCLKIMAGQIESLEVNKENMFKACKKGYLNATDVADYLVNKGVNFRDAHHISARLVKYASLKALSLDELDLEIYKNESDLFEEDIYKKIELKTCVNKRKSLGGPNKTEVLRQINIVKEKIKEYI</sequence>
<dbReference type="InterPro" id="IPR020557">
    <property type="entry name" value="Fumarate_lyase_CS"/>
</dbReference>
<dbReference type="OrthoDB" id="9769623at2"/>
<dbReference type="PRINTS" id="PR00149">
    <property type="entry name" value="FUMRATELYASE"/>
</dbReference>
<evidence type="ECO:0000256" key="2">
    <source>
        <dbReference type="ARBA" id="ARBA00012338"/>
    </source>
</evidence>
<feature type="domain" description="Fumarate lyase N-terminal" evidence="7">
    <location>
        <begin position="8"/>
        <end position="300"/>
    </location>
</feature>
<dbReference type="Proteomes" id="UP000070383">
    <property type="component" value="Unassembled WGS sequence"/>
</dbReference>
<evidence type="ECO:0000259" key="7">
    <source>
        <dbReference type="Pfam" id="PF00206"/>
    </source>
</evidence>
<keyword evidence="3 6" id="KW-0055">Arginine biosynthesis</keyword>
<dbReference type="Gene3D" id="1.20.200.10">
    <property type="entry name" value="Fumarase/aspartase (Central domain)"/>
    <property type="match status" value="1"/>
</dbReference>
<keyword evidence="6" id="KW-0963">Cytoplasm</keyword>
<evidence type="ECO:0000259" key="8">
    <source>
        <dbReference type="Pfam" id="PF14698"/>
    </source>
</evidence>
<dbReference type="InterPro" id="IPR029419">
    <property type="entry name" value="Arg_succ_lyase_C"/>
</dbReference>
<dbReference type="PRINTS" id="PR00145">
    <property type="entry name" value="ARGSUCLYASE"/>
</dbReference>
<comment type="caution">
    <text evidence="9">The sequence shown here is derived from an EMBL/GenBank/DDBJ whole genome shotgun (WGS) entry which is preliminary data.</text>
</comment>
<comment type="similarity">
    <text evidence="6">Belongs to the lyase 1 family. Argininosuccinate lyase subfamily.</text>
</comment>
<evidence type="ECO:0000256" key="6">
    <source>
        <dbReference type="HAMAP-Rule" id="MF_00006"/>
    </source>
</evidence>
<dbReference type="Pfam" id="PF00206">
    <property type="entry name" value="Lyase_1"/>
    <property type="match status" value="1"/>
</dbReference>
<dbReference type="STRING" id="33036.HMPREF3200_00911"/>
<evidence type="ECO:0000313" key="9">
    <source>
        <dbReference type="EMBL" id="KWZ78113.1"/>
    </source>
</evidence>
<dbReference type="InterPro" id="IPR008948">
    <property type="entry name" value="L-Aspartase-like"/>
</dbReference>
<protein>
    <recommendedName>
        <fullName evidence="2 6">Argininosuccinate lyase</fullName>
        <shortName evidence="6">ASAL</shortName>
        <ecNumber evidence="2 6">4.3.2.1</ecNumber>
    </recommendedName>
    <alternativeName>
        <fullName evidence="6">Arginosuccinase</fullName>
    </alternativeName>
</protein>
<name>A0A133KEY1_9FIRM</name>
<evidence type="ECO:0000256" key="3">
    <source>
        <dbReference type="ARBA" id="ARBA00022571"/>
    </source>
</evidence>
<reference evidence="10" key="1">
    <citation type="submission" date="2016-01" db="EMBL/GenBank/DDBJ databases">
        <authorList>
            <person name="Mitreva M."/>
            <person name="Pepin K.H."/>
            <person name="Mihindukulasuriya K.A."/>
            <person name="Fulton R."/>
            <person name="Fronick C."/>
            <person name="O'Laughlin M."/>
            <person name="Miner T."/>
            <person name="Herter B."/>
            <person name="Rosa B.A."/>
            <person name="Cordes M."/>
            <person name="Tomlinson C."/>
            <person name="Wollam A."/>
            <person name="Palsikar V.B."/>
            <person name="Mardis E.R."/>
            <person name="Wilson R.K."/>
        </authorList>
    </citation>
    <scope>NUCLEOTIDE SEQUENCE [LARGE SCALE GENOMIC DNA]</scope>
    <source>
        <strain evidence="10">MJR8151</strain>
    </source>
</reference>
<dbReference type="PATRIC" id="fig|33036.3.peg.904"/>
<dbReference type="Pfam" id="PF14698">
    <property type="entry name" value="ASL_C2"/>
    <property type="match status" value="1"/>
</dbReference>
<evidence type="ECO:0000256" key="5">
    <source>
        <dbReference type="ARBA" id="ARBA00023239"/>
    </source>
</evidence>
<evidence type="ECO:0000313" key="10">
    <source>
        <dbReference type="Proteomes" id="UP000070383"/>
    </source>
</evidence>
<dbReference type="GO" id="GO:0042450">
    <property type="term" value="P:L-arginine biosynthetic process via ornithine"/>
    <property type="evidence" value="ECO:0007669"/>
    <property type="project" value="UniProtKB-UniRule"/>
</dbReference>
<dbReference type="PROSITE" id="PS00163">
    <property type="entry name" value="FUMARATE_LYASES"/>
    <property type="match status" value="1"/>
</dbReference>
<evidence type="ECO:0000256" key="4">
    <source>
        <dbReference type="ARBA" id="ARBA00022605"/>
    </source>
</evidence>
<organism evidence="9 10">
    <name type="scientific">Anaerococcus tetradius</name>
    <dbReference type="NCBI Taxonomy" id="33036"/>
    <lineage>
        <taxon>Bacteria</taxon>
        <taxon>Bacillati</taxon>
        <taxon>Bacillota</taxon>
        <taxon>Tissierellia</taxon>
        <taxon>Tissierellales</taxon>
        <taxon>Peptoniphilaceae</taxon>
        <taxon>Anaerococcus</taxon>
    </lineage>
</organism>
<dbReference type="InterPro" id="IPR000362">
    <property type="entry name" value="Fumarate_lyase_fam"/>
</dbReference>
<dbReference type="EMBL" id="LRPM01000033">
    <property type="protein sequence ID" value="KWZ78113.1"/>
    <property type="molecule type" value="Genomic_DNA"/>
</dbReference>
<accession>A0A133KEY1</accession>
<proteinExistence type="inferred from homology"/>
<evidence type="ECO:0000256" key="1">
    <source>
        <dbReference type="ARBA" id="ARBA00004941"/>
    </source>
</evidence>
<dbReference type="AlphaFoldDB" id="A0A133KEY1"/>
<dbReference type="SUPFAM" id="SSF48557">
    <property type="entry name" value="L-aspartase-like"/>
    <property type="match status" value="1"/>
</dbReference>
<dbReference type="GO" id="GO:0005829">
    <property type="term" value="C:cytosol"/>
    <property type="evidence" value="ECO:0007669"/>
    <property type="project" value="TreeGrafter"/>
</dbReference>
<dbReference type="PANTHER" id="PTHR43814:SF1">
    <property type="entry name" value="ARGININOSUCCINATE LYASE"/>
    <property type="match status" value="1"/>
</dbReference>
<keyword evidence="4 6" id="KW-0028">Amino-acid biosynthesis</keyword>
<dbReference type="Gene3D" id="1.10.275.10">
    <property type="entry name" value="Fumarase/aspartase (N-terminal domain)"/>
    <property type="match status" value="1"/>
</dbReference>
<dbReference type="InterPro" id="IPR022761">
    <property type="entry name" value="Fumarate_lyase_N"/>
</dbReference>
<dbReference type="Gene3D" id="1.10.40.30">
    <property type="entry name" value="Fumarase/aspartase (C-terminal domain)"/>
    <property type="match status" value="1"/>
</dbReference>
<dbReference type="CDD" id="cd01359">
    <property type="entry name" value="Argininosuccinate_lyase"/>
    <property type="match status" value="1"/>
</dbReference>
<dbReference type="PANTHER" id="PTHR43814">
    <property type="entry name" value="ARGININOSUCCINATE LYASE"/>
    <property type="match status" value="1"/>
</dbReference>
<comment type="subcellular location">
    <subcellularLocation>
        <location evidence="6">Cytoplasm</location>
    </subcellularLocation>
</comment>
<dbReference type="FunFam" id="1.20.200.10:FF:000015">
    <property type="entry name" value="argininosuccinate lyase isoform X2"/>
    <property type="match status" value="1"/>
</dbReference>
<dbReference type="GO" id="GO:0004056">
    <property type="term" value="F:argininosuccinate lyase activity"/>
    <property type="evidence" value="ECO:0007669"/>
    <property type="project" value="UniProtKB-UniRule"/>
</dbReference>
<keyword evidence="5 6" id="KW-0456">Lyase</keyword>
<feature type="domain" description="Argininosuccinate lyase C-terminal" evidence="8">
    <location>
        <begin position="363"/>
        <end position="431"/>
    </location>
</feature>
<keyword evidence="10" id="KW-1185">Reference proteome</keyword>
<dbReference type="HAMAP" id="MF_00006">
    <property type="entry name" value="Arg_succ_lyase"/>
    <property type="match status" value="1"/>
</dbReference>
<dbReference type="UniPathway" id="UPA00068">
    <property type="reaction ID" value="UER00114"/>
</dbReference>
<dbReference type="EC" id="4.3.2.1" evidence="2 6"/>
<comment type="catalytic activity">
    <reaction evidence="6">
        <text>2-(N(omega)-L-arginino)succinate = fumarate + L-arginine</text>
        <dbReference type="Rhea" id="RHEA:24020"/>
        <dbReference type="ChEBI" id="CHEBI:29806"/>
        <dbReference type="ChEBI" id="CHEBI:32682"/>
        <dbReference type="ChEBI" id="CHEBI:57472"/>
        <dbReference type="EC" id="4.3.2.1"/>
    </reaction>
</comment>
<comment type="pathway">
    <text evidence="1 6">Amino-acid biosynthesis; L-arginine biosynthesis; L-arginine from L-ornithine and carbamoyl phosphate: step 3/3.</text>
</comment>
<gene>
    <name evidence="6" type="primary">argH</name>
    <name evidence="9" type="ORF">HMPREF3200_00911</name>
</gene>
<dbReference type="RefSeq" id="WP_060929330.1">
    <property type="nucleotide sequence ID" value="NZ_KQ955275.1"/>
</dbReference>
<dbReference type="NCBIfam" id="TIGR00838">
    <property type="entry name" value="argH"/>
    <property type="match status" value="1"/>
</dbReference>